<sequence length="405" mass="45061">MGNEYSAVAPFILEKVEVRKIAFLSPEYPHPKTGSSGGIGTSIKNLAMGLLAEGCSVRVLVYAQKEEAVFYDNGICIQQIRNVKFKGLSWYLTRKKLQNIIDTLYEDKKIDVLEASDWTGITSFISPKKCPVVIRLHGSDTYFCHLDQRPVKWINKFHEKRALKKADGLLSVSQFTADTTNAVFGLNKQFTIIPNGIDLDAFSPDDKNKENTNTILYFGSLIRKKGLLELPFIFNAVVAKNPNAKLILLGKDVPDIISGDSSTWQMMQGIFSPAALLNVTYYGAVPYQDMKQHISTATICVFPAFAEALPVSWIEAMALQKPIVASNIGWAQEVIDAGVNGFLVHPKNHLEYATKIIQLLDDAVLQKAFGLAAEKKVKEKFSKEKVAQQSVVFYKKVCVRLESDS</sequence>
<evidence type="ECO:0000259" key="2">
    <source>
        <dbReference type="Pfam" id="PF13439"/>
    </source>
</evidence>
<dbReference type="SUPFAM" id="SSF53756">
    <property type="entry name" value="UDP-Glycosyltransferase/glycogen phosphorylase"/>
    <property type="match status" value="1"/>
</dbReference>
<keyword evidence="4" id="KW-1185">Reference proteome</keyword>
<accession>A0A432CPQ8</accession>
<protein>
    <submittedName>
        <fullName evidence="3">Glycosyltransferase family 1 protein</fullName>
    </submittedName>
</protein>
<dbReference type="EMBL" id="RYDJ01000003">
    <property type="protein sequence ID" value="RTZ06511.1"/>
    <property type="molecule type" value="Genomic_DNA"/>
</dbReference>
<feature type="domain" description="Glycosyltransferase subfamily 4-like N-terminal" evidence="2">
    <location>
        <begin position="37"/>
        <end position="200"/>
    </location>
</feature>
<evidence type="ECO:0000313" key="4">
    <source>
        <dbReference type="Proteomes" id="UP000280825"/>
    </source>
</evidence>
<evidence type="ECO:0000313" key="3">
    <source>
        <dbReference type="EMBL" id="RTZ06511.1"/>
    </source>
</evidence>
<dbReference type="Pfam" id="PF00534">
    <property type="entry name" value="Glycos_transf_1"/>
    <property type="match status" value="1"/>
</dbReference>
<dbReference type="InterPro" id="IPR001296">
    <property type="entry name" value="Glyco_trans_1"/>
</dbReference>
<dbReference type="AlphaFoldDB" id="A0A432CPQ8"/>
<dbReference type="RefSeq" id="WP_126561649.1">
    <property type="nucleotide sequence ID" value="NZ_RYDJ01000003.1"/>
</dbReference>
<dbReference type="InterPro" id="IPR050194">
    <property type="entry name" value="Glycosyltransferase_grp1"/>
</dbReference>
<dbReference type="PANTHER" id="PTHR45947">
    <property type="entry name" value="SULFOQUINOVOSYL TRANSFERASE SQD2"/>
    <property type="match status" value="1"/>
</dbReference>
<evidence type="ECO:0000259" key="1">
    <source>
        <dbReference type="Pfam" id="PF00534"/>
    </source>
</evidence>
<dbReference type="Gene3D" id="3.40.50.2000">
    <property type="entry name" value="Glycogen Phosphorylase B"/>
    <property type="match status" value="2"/>
</dbReference>
<dbReference type="Proteomes" id="UP000280825">
    <property type="component" value="Unassembled WGS sequence"/>
</dbReference>
<gene>
    <name evidence="3" type="ORF">EKL98_04490</name>
</gene>
<dbReference type="Pfam" id="PF13439">
    <property type="entry name" value="Glyco_transf_4"/>
    <property type="match status" value="1"/>
</dbReference>
<feature type="domain" description="Glycosyl transferase family 1" evidence="1">
    <location>
        <begin position="207"/>
        <end position="375"/>
    </location>
</feature>
<organism evidence="3 4">
    <name type="scientific">Flavobacterium bomense</name>
    <dbReference type="NCBI Taxonomy" id="2497483"/>
    <lineage>
        <taxon>Bacteria</taxon>
        <taxon>Pseudomonadati</taxon>
        <taxon>Bacteroidota</taxon>
        <taxon>Flavobacteriia</taxon>
        <taxon>Flavobacteriales</taxon>
        <taxon>Flavobacteriaceae</taxon>
        <taxon>Flavobacterium</taxon>
    </lineage>
</organism>
<dbReference type="CDD" id="cd03801">
    <property type="entry name" value="GT4_PimA-like"/>
    <property type="match status" value="1"/>
</dbReference>
<dbReference type="GO" id="GO:0016757">
    <property type="term" value="F:glycosyltransferase activity"/>
    <property type="evidence" value="ECO:0007669"/>
    <property type="project" value="InterPro"/>
</dbReference>
<dbReference type="PANTHER" id="PTHR45947:SF15">
    <property type="entry name" value="TEICHURONIC ACID BIOSYNTHESIS GLYCOSYLTRANSFERASE TUAC-RELATED"/>
    <property type="match status" value="1"/>
</dbReference>
<keyword evidence="3" id="KW-0808">Transferase</keyword>
<dbReference type="InterPro" id="IPR028098">
    <property type="entry name" value="Glyco_trans_4-like_N"/>
</dbReference>
<comment type="caution">
    <text evidence="3">The sequence shown here is derived from an EMBL/GenBank/DDBJ whole genome shotgun (WGS) entry which is preliminary data.</text>
</comment>
<name>A0A432CPQ8_9FLAO</name>
<reference evidence="3 4" key="1">
    <citation type="submission" date="2018-12" db="EMBL/GenBank/DDBJ databases">
        <title>Flavobacterium sp. nov., isolated from glacier ice.</title>
        <authorList>
            <person name="Liu Q."/>
            <person name="Xin Y.-H."/>
        </authorList>
    </citation>
    <scope>NUCLEOTIDE SEQUENCE [LARGE SCALE GENOMIC DNA]</scope>
    <source>
        <strain evidence="3 4">RB1N8</strain>
    </source>
</reference>
<proteinExistence type="predicted"/>